<organism evidence="1 2">
    <name type="scientific">Anaerostipes caccae (strain DSM 14662 / CCUG 47493 / JCM 13470 / NCIMB 13811 / L1-92)</name>
    <dbReference type="NCBI Taxonomy" id="411490"/>
    <lineage>
        <taxon>Bacteria</taxon>
        <taxon>Bacillati</taxon>
        <taxon>Bacillota</taxon>
        <taxon>Clostridia</taxon>
        <taxon>Lachnospirales</taxon>
        <taxon>Lachnospiraceae</taxon>
        <taxon>Anaerostipes</taxon>
    </lineage>
</organism>
<reference evidence="1" key="1">
    <citation type="submission" date="2007-11" db="EMBL/GenBank/DDBJ databases">
        <authorList>
            <person name="Fulton L."/>
            <person name="Clifton S."/>
            <person name="Fulton B."/>
            <person name="Xu J."/>
            <person name="Minx P."/>
            <person name="Pepin K.H."/>
            <person name="Johnson M."/>
            <person name="Thiruvilangam P."/>
            <person name="Bhonagiri V."/>
            <person name="Nash W.E."/>
            <person name="Mardis E.R."/>
            <person name="Wilson R.K."/>
        </authorList>
    </citation>
    <scope>NUCLEOTIDE SEQUENCE [LARGE SCALE GENOMIC DNA]</scope>
    <source>
        <strain evidence="1">DSM 14662</strain>
    </source>
</reference>
<sequence length="124" mass="14911">MFLPPNIHRMYVAVYYITFFQQDNRGLKSRRKLLNGKTSHKNLRDVFNSGYNEYYAKEKFMLLQIRLFQDRRSGRPNLPEDPQKLFPVRFPDSDHLLPDRIHSRMVRKDIFSLLLPPSINLFIL</sequence>
<gene>
    <name evidence="1" type="ORF">ANACAC_00957</name>
</gene>
<accession>B0MC15</accession>
<dbReference type="HOGENOM" id="CLU_1999110_0_0_9"/>
<comment type="caution">
    <text evidence="1">The sequence shown here is derived from an EMBL/GenBank/DDBJ whole genome shotgun (WGS) entry which is preliminary data.</text>
</comment>
<dbReference type="Proteomes" id="UP000004935">
    <property type="component" value="Unassembled WGS sequence"/>
</dbReference>
<dbReference type="STRING" id="411490.ANACAC_00957"/>
<evidence type="ECO:0000313" key="1">
    <source>
        <dbReference type="EMBL" id="EDR98374.1"/>
    </source>
</evidence>
<protein>
    <submittedName>
        <fullName evidence="1">Uncharacterized protein</fullName>
    </submittedName>
</protein>
<proteinExistence type="predicted"/>
<dbReference type="EMBL" id="ABAX03000010">
    <property type="protein sequence ID" value="EDR98374.1"/>
    <property type="molecule type" value="Genomic_DNA"/>
</dbReference>
<keyword evidence="2" id="KW-1185">Reference proteome</keyword>
<dbReference type="AlphaFoldDB" id="B0MC15"/>
<reference evidence="1" key="2">
    <citation type="submission" date="2013-11" db="EMBL/GenBank/DDBJ databases">
        <title>Draft genome sequence of Anaerostipes caccae (DSM 14662).</title>
        <authorList>
            <person name="Sudarsanam P."/>
            <person name="Ley R."/>
            <person name="Guruge J."/>
            <person name="Turnbaugh P.J."/>
            <person name="Mahowald M."/>
            <person name="Liep D."/>
            <person name="Gordon J."/>
        </authorList>
    </citation>
    <scope>NUCLEOTIDE SEQUENCE</scope>
    <source>
        <strain evidence="1">DSM 14662</strain>
    </source>
</reference>
<name>B0MC15_ANACD</name>
<evidence type="ECO:0000313" key="2">
    <source>
        <dbReference type="Proteomes" id="UP000004935"/>
    </source>
</evidence>